<dbReference type="Proteomes" id="UP000887576">
    <property type="component" value="Unplaced"/>
</dbReference>
<evidence type="ECO:0000313" key="2">
    <source>
        <dbReference type="WBParaSite" id="JU765_v2.g11579.t1"/>
    </source>
</evidence>
<organism evidence="1 2">
    <name type="scientific">Panagrolaimus sp. JU765</name>
    <dbReference type="NCBI Taxonomy" id="591449"/>
    <lineage>
        <taxon>Eukaryota</taxon>
        <taxon>Metazoa</taxon>
        <taxon>Ecdysozoa</taxon>
        <taxon>Nematoda</taxon>
        <taxon>Chromadorea</taxon>
        <taxon>Rhabditida</taxon>
        <taxon>Tylenchina</taxon>
        <taxon>Panagrolaimomorpha</taxon>
        <taxon>Panagrolaimoidea</taxon>
        <taxon>Panagrolaimidae</taxon>
        <taxon>Panagrolaimus</taxon>
    </lineage>
</organism>
<protein>
    <submittedName>
        <fullName evidence="2">Saccharopine dehydrogenase NADP binding domain-containing protein</fullName>
    </submittedName>
</protein>
<sequence>MAKKAKVIINVVGPYRLYGESVVKAAVENGASHVDISGEPAFLEKMQQKYGQQAKDNGVYVVGACGWDSIPCDLGVNFLKEHFDGTLDYAETFVQTKSGPSGYSFNTGTYQTLILGIWQAKNDNLGKIRKEIMPNKLERSPYKPQKRGLIWWNEALDSYALEFPGADRSVVQRSQYFDAVENGARPVNIQTYMLIKSYFWALALMAWVTMVFLLVQFDFTRKLLQNYPDFCSFHMFKNSGPTRQQAKEASFTYWVIGKGWKKDDKPGETPPNTVRVARCDGPDAGYIGTSGCVLSSALTILDDRDKLPGNGGVYTTTAAFKNTGIYDHKLPGNGGVYTTTAAFKNTGIYDRLAEFNVTFRIDESIHAKL</sequence>
<proteinExistence type="predicted"/>
<evidence type="ECO:0000313" key="1">
    <source>
        <dbReference type="Proteomes" id="UP000887576"/>
    </source>
</evidence>
<reference evidence="2" key="1">
    <citation type="submission" date="2022-11" db="UniProtKB">
        <authorList>
            <consortium name="WormBaseParasite"/>
        </authorList>
    </citation>
    <scope>IDENTIFICATION</scope>
</reference>
<name>A0AC34PZK7_9BILA</name>
<accession>A0AC34PZK7</accession>
<dbReference type="WBParaSite" id="JU765_v2.g11579.t1">
    <property type="protein sequence ID" value="JU765_v2.g11579.t1"/>
    <property type="gene ID" value="JU765_v2.g11579"/>
</dbReference>